<feature type="domain" description="Helix-turn-helix" evidence="1">
    <location>
        <begin position="43"/>
        <end position="88"/>
    </location>
</feature>
<dbReference type="InterPro" id="IPR009061">
    <property type="entry name" value="DNA-bd_dom_put_sf"/>
</dbReference>
<organism evidence="2 3">
    <name type="scientific">Bacteroides uniformis str. 3978 T3 ii</name>
    <dbReference type="NCBI Taxonomy" id="1339349"/>
    <lineage>
        <taxon>Bacteria</taxon>
        <taxon>Pseudomonadati</taxon>
        <taxon>Bacteroidota</taxon>
        <taxon>Bacteroidia</taxon>
        <taxon>Bacteroidales</taxon>
        <taxon>Bacteroidaceae</taxon>
        <taxon>Bacteroides</taxon>
    </lineage>
</organism>
<reference evidence="2 3" key="1">
    <citation type="submission" date="2014-04" db="EMBL/GenBank/DDBJ databases">
        <authorList>
            <person name="Sears C."/>
            <person name="Carroll K."/>
            <person name="Sack B.R."/>
            <person name="Qadri F."/>
            <person name="Myers L.L."/>
            <person name="Chung G.-T."/>
            <person name="Escheverria P."/>
            <person name="Fraser C.M."/>
            <person name="Sadzewicz L."/>
            <person name="Shefchek K.A."/>
            <person name="Tallon L."/>
            <person name="Das S.P."/>
            <person name="Daugherty S."/>
            <person name="Mongodin E.F."/>
        </authorList>
    </citation>
    <scope>NUCLEOTIDE SEQUENCE [LARGE SCALE GENOMIC DNA]</scope>
    <source>
        <strain evidence="2 3">3978 T3 ii</strain>
    </source>
</reference>
<evidence type="ECO:0000313" key="3">
    <source>
        <dbReference type="Proteomes" id="UP000028013"/>
    </source>
</evidence>
<dbReference type="PANTHER" id="PTHR34585:SF22">
    <property type="entry name" value="HELIX-TURN-HELIX DOMAIN-CONTAINING PROTEIN"/>
    <property type="match status" value="1"/>
</dbReference>
<dbReference type="PATRIC" id="fig|1339349.3.peg.2456"/>
<dbReference type="GeneID" id="69481328"/>
<dbReference type="Pfam" id="PF12728">
    <property type="entry name" value="HTH_17"/>
    <property type="match status" value="1"/>
</dbReference>
<evidence type="ECO:0000259" key="1">
    <source>
        <dbReference type="Pfam" id="PF12728"/>
    </source>
</evidence>
<dbReference type="EMBL" id="JNHN01000174">
    <property type="protein sequence ID" value="KDS50356.1"/>
    <property type="molecule type" value="Genomic_DNA"/>
</dbReference>
<dbReference type="RefSeq" id="WP_005644200.1">
    <property type="nucleotide sequence ID" value="NZ_JNHN01000174.1"/>
</dbReference>
<accession>A0A078S0Y4</accession>
<name>A0A078S0Y4_BACUN</name>
<proteinExistence type="predicted"/>
<protein>
    <submittedName>
        <fullName evidence="2">DNA binding domain, excisionase family protein</fullName>
    </submittedName>
</protein>
<dbReference type="Proteomes" id="UP000028013">
    <property type="component" value="Unassembled WGS sequence"/>
</dbReference>
<dbReference type="PANTHER" id="PTHR34585">
    <property type="match status" value="1"/>
</dbReference>
<gene>
    <name evidence="2" type="ORF">M094_1281</name>
</gene>
<comment type="caution">
    <text evidence="2">The sequence shown here is derived from an EMBL/GenBank/DDBJ whole genome shotgun (WGS) entry which is preliminary data.</text>
</comment>
<sequence length="103" mass="12507">MSYHFIDKKDPRIDVMFQGLEKMERMLSVMEDVPRSLFNGERFLTDEELSKVLRVSRRTLQEYRTFGVIPYYLVQGKALYKESDIMKILDDAYKRCREEQRWV</sequence>
<dbReference type="SUPFAM" id="SSF46955">
    <property type="entry name" value="Putative DNA-binding domain"/>
    <property type="match status" value="1"/>
</dbReference>
<dbReference type="InterPro" id="IPR041657">
    <property type="entry name" value="HTH_17"/>
</dbReference>
<evidence type="ECO:0000313" key="2">
    <source>
        <dbReference type="EMBL" id="KDS50356.1"/>
    </source>
</evidence>
<dbReference type="AlphaFoldDB" id="A0A078S0Y4"/>